<keyword evidence="4 7" id="KW-0862">Zinc</keyword>
<keyword evidence="10" id="KW-1185">Reference proteome</keyword>
<dbReference type="Proteomes" id="UP000245370">
    <property type="component" value="Unassembled WGS sequence"/>
</dbReference>
<dbReference type="Gene3D" id="3.30.60.80">
    <property type="match status" value="1"/>
</dbReference>
<dbReference type="RefSeq" id="WP_109357967.1">
    <property type="nucleotide sequence ID" value="NZ_QFRJ01000001.1"/>
</dbReference>
<dbReference type="InterPro" id="IPR006171">
    <property type="entry name" value="TOPRIM_dom"/>
</dbReference>
<keyword evidence="1 7" id="KW-0479">Metal-binding</keyword>
<dbReference type="HAMAP" id="MF_00017">
    <property type="entry name" value="RecR"/>
    <property type="match status" value="1"/>
</dbReference>
<dbReference type="InterPro" id="IPR015967">
    <property type="entry name" value="Rcmb_RecR_Znf"/>
</dbReference>
<protein>
    <recommendedName>
        <fullName evidence="7">Recombination protein RecR</fullName>
    </recommendedName>
</protein>
<dbReference type="Gene3D" id="1.10.8.420">
    <property type="entry name" value="RecR Domain 1"/>
    <property type="match status" value="1"/>
</dbReference>
<reference evidence="9 10" key="1">
    <citation type="submission" date="2018-05" db="EMBL/GenBank/DDBJ databases">
        <title>Brumimicrobium oceani sp. nov., isolated from coastal sediment.</title>
        <authorList>
            <person name="Kou Y."/>
        </authorList>
    </citation>
    <scope>NUCLEOTIDE SEQUENCE [LARGE SCALE GENOMIC DNA]</scope>
    <source>
        <strain evidence="9 10">C305</strain>
    </source>
</reference>
<sequence>MDLPSKYLNEAVEQFASLPSIGKRSALRLVLDLLKRSPEEIDRFSNAIKGIKENIKYCENCGNISDDKKCVICANPAREHRTVCVVEDIRDIMAIEATRSYRGIYHVLGGVISPMDGQGPEDLNIPTLLTKVREDKIDEIIFALSSTMEGDTTNFYIYKKISPSDITVTTLSRGVSVGSELHYADELTLGRSILQRLPFESTFKSK</sequence>
<dbReference type="PANTHER" id="PTHR30446">
    <property type="entry name" value="RECOMBINATION PROTEIN RECR"/>
    <property type="match status" value="1"/>
</dbReference>
<dbReference type="GO" id="GO:0003677">
    <property type="term" value="F:DNA binding"/>
    <property type="evidence" value="ECO:0007669"/>
    <property type="project" value="UniProtKB-UniRule"/>
</dbReference>
<dbReference type="InterPro" id="IPR034137">
    <property type="entry name" value="TOPRIM_RecR"/>
</dbReference>
<comment type="similarity">
    <text evidence="7">Belongs to the RecR family.</text>
</comment>
<dbReference type="InterPro" id="IPR000093">
    <property type="entry name" value="DNA_Rcmb_RecR"/>
</dbReference>
<keyword evidence="2 7" id="KW-0227">DNA damage</keyword>
<evidence type="ECO:0000256" key="6">
    <source>
        <dbReference type="ARBA" id="ARBA00023204"/>
    </source>
</evidence>
<keyword evidence="6 7" id="KW-0234">DNA repair</keyword>
<evidence type="ECO:0000256" key="7">
    <source>
        <dbReference type="HAMAP-Rule" id="MF_00017"/>
    </source>
</evidence>
<keyword evidence="5 7" id="KW-0233">DNA recombination</keyword>
<evidence type="ECO:0000256" key="5">
    <source>
        <dbReference type="ARBA" id="ARBA00023172"/>
    </source>
</evidence>
<name>A0A2U2XGF4_9FLAO</name>
<dbReference type="EMBL" id="QFRJ01000001">
    <property type="protein sequence ID" value="PWH86889.1"/>
    <property type="molecule type" value="Genomic_DNA"/>
</dbReference>
<dbReference type="Pfam" id="PF21175">
    <property type="entry name" value="RecR_C"/>
    <property type="match status" value="1"/>
</dbReference>
<dbReference type="Pfam" id="PF02132">
    <property type="entry name" value="RecR_ZnF"/>
    <property type="match status" value="1"/>
</dbReference>
<gene>
    <name evidence="7" type="primary">recR</name>
    <name evidence="9" type="ORF">DIT68_01115</name>
</gene>
<evidence type="ECO:0000256" key="2">
    <source>
        <dbReference type="ARBA" id="ARBA00022763"/>
    </source>
</evidence>
<comment type="function">
    <text evidence="7">May play a role in DNA repair. It seems to be involved in an RecBC-independent recombinational process of DNA repair. It may act with RecF and RecO.</text>
</comment>
<dbReference type="OrthoDB" id="9802672at2"/>
<feature type="zinc finger region" description="C4-type" evidence="7">
    <location>
        <begin position="58"/>
        <end position="73"/>
    </location>
</feature>
<dbReference type="GO" id="GO:0006281">
    <property type="term" value="P:DNA repair"/>
    <property type="evidence" value="ECO:0007669"/>
    <property type="project" value="UniProtKB-UniRule"/>
</dbReference>
<dbReference type="SUPFAM" id="SSF111304">
    <property type="entry name" value="Recombination protein RecR"/>
    <property type="match status" value="1"/>
</dbReference>
<feature type="domain" description="Toprim" evidence="8">
    <location>
        <begin position="81"/>
        <end position="176"/>
    </location>
</feature>
<dbReference type="AlphaFoldDB" id="A0A2U2XGF4"/>
<dbReference type="CDD" id="cd01025">
    <property type="entry name" value="TOPRIM_recR"/>
    <property type="match status" value="1"/>
</dbReference>
<evidence type="ECO:0000313" key="9">
    <source>
        <dbReference type="EMBL" id="PWH86889.1"/>
    </source>
</evidence>
<dbReference type="InterPro" id="IPR023627">
    <property type="entry name" value="Rcmb_RecR"/>
</dbReference>
<dbReference type="NCBIfam" id="TIGR00615">
    <property type="entry name" value="recR"/>
    <property type="match status" value="1"/>
</dbReference>
<organism evidence="9 10">
    <name type="scientific">Brumimicrobium oceani</name>
    <dbReference type="NCBI Taxonomy" id="2100725"/>
    <lineage>
        <taxon>Bacteria</taxon>
        <taxon>Pseudomonadati</taxon>
        <taxon>Bacteroidota</taxon>
        <taxon>Flavobacteriia</taxon>
        <taxon>Flavobacteriales</taxon>
        <taxon>Crocinitomicaceae</taxon>
        <taxon>Brumimicrobium</taxon>
    </lineage>
</organism>
<dbReference type="Pfam" id="PF21176">
    <property type="entry name" value="RecR_HhH"/>
    <property type="match status" value="1"/>
</dbReference>
<dbReference type="GO" id="GO:0008270">
    <property type="term" value="F:zinc ion binding"/>
    <property type="evidence" value="ECO:0007669"/>
    <property type="project" value="UniProtKB-KW"/>
</dbReference>
<evidence type="ECO:0000256" key="4">
    <source>
        <dbReference type="ARBA" id="ARBA00022833"/>
    </source>
</evidence>
<dbReference type="GO" id="GO:0006310">
    <property type="term" value="P:DNA recombination"/>
    <property type="evidence" value="ECO:0007669"/>
    <property type="project" value="UniProtKB-UniRule"/>
</dbReference>
<dbReference type="Pfam" id="PF13662">
    <property type="entry name" value="Toprim_4"/>
    <property type="match status" value="1"/>
</dbReference>
<evidence type="ECO:0000256" key="3">
    <source>
        <dbReference type="ARBA" id="ARBA00022771"/>
    </source>
</evidence>
<proteinExistence type="inferred from homology"/>
<dbReference type="SMART" id="SM00493">
    <property type="entry name" value="TOPRIM"/>
    <property type="match status" value="1"/>
</dbReference>
<evidence type="ECO:0000259" key="8">
    <source>
        <dbReference type="PROSITE" id="PS50880"/>
    </source>
</evidence>
<accession>A0A2U2XGF4</accession>
<dbReference type="Gene3D" id="3.40.1360.10">
    <property type="match status" value="1"/>
</dbReference>
<dbReference type="PROSITE" id="PS50880">
    <property type="entry name" value="TOPRIM"/>
    <property type="match status" value="1"/>
</dbReference>
<evidence type="ECO:0000313" key="10">
    <source>
        <dbReference type="Proteomes" id="UP000245370"/>
    </source>
</evidence>
<evidence type="ECO:0000256" key="1">
    <source>
        <dbReference type="ARBA" id="ARBA00022723"/>
    </source>
</evidence>
<comment type="caution">
    <text evidence="9">The sequence shown here is derived from an EMBL/GenBank/DDBJ whole genome shotgun (WGS) entry which is preliminary data.</text>
</comment>
<dbReference type="PANTHER" id="PTHR30446:SF0">
    <property type="entry name" value="RECOMBINATION PROTEIN RECR"/>
    <property type="match status" value="1"/>
</dbReference>
<keyword evidence="3 7" id="KW-0863">Zinc-finger</keyword>
<reference evidence="9 10" key="2">
    <citation type="submission" date="2018-05" db="EMBL/GenBank/DDBJ databases">
        <authorList>
            <person name="Lanie J.A."/>
            <person name="Ng W.-L."/>
            <person name="Kazmierczak K.M."/>
            <person name="Andrzejewski T.M."/>
            <person name="Davidsen T.M."/>
            <person name="Wayne K.J."/>
            <person name="Tettelin H."/>
            <person name="Glass J.I."/>
            <person name="Rusch D."/>
            <person name="Podicherti R."/>
            <person name="Tsui H.-C.T."/>
            <person name="Winkler M.E."/>
        </authorList>
    </citation>
    <scope>NUCLEOTIDE SEQUENCE [LARGE SCALE GENOMIC DNA]</scope>
    <source>
        <strain evidence="9 10">C305</strain>
    </source>
</reference>